<dbReference type="Gene3D" id="3.40.50.300">
    <property type="entry name" value="P-loop containing nucleotide triphosphate hydrolases"/>
    <property type="match status" value="2"/>
</dbReference>
<name>A0ABY8CDH9_9ARCH</name>
<evidence type="ECO:0000256" key="1">
    <source>
        <dbReference type="ARBA" id="ARBA00007816"/>
    </source>
</evidence>
<keyword evidence="6" id="KW-0347">Helicase</keyword>
<evidence type="ECO:0000313" key="6">
    <source>
        <dbReference type="EMBL" id="WEL19258.1"/>
    </source>
</evidence>
<dbReference type="GO" id="GO:0004386">
    <property type="term" value="F:helicase activity"/>
    <property type="evidence" value="ECO:0007669"/>
    <property type="project" value="UniProtKB-KW"/>
</dbReference>
<dbReference type="Proteomes" id="UP001218034">
    <property type="component" value="Chromosome"/>
</dbReference>
<dbReference type="InterPro" id="IPR008571">
    <property type="entry name" value="HerA-like"/>
</dbReference>
<keyword evidence="7" id="KW-1185">Reference proteome</keyword>
<evidence type="ECO:0000256" key="4">
    <source>
        <dbReference type="ARBA" id="ARBA00048988"/>
    </source>
</evidence>
<keyword evidence="6" id="KW-0378">Hydrolase</keyword>
<evidence type="ECO:0000256" key="3">
    <source>
        <dbReference type="ARBA" id="ARBA00048954"/>
    </source>
</evidence>
<protein>
    <submittedName>
        <fullName evidence="6">HerA helicase</fullName>
    </submittedName>
</protein>
<comment type="catalytic activity">
    <reaction evidence="3">
        <text>ATP + H2O = ADP + phosphate + H(+)</text>
        <dbReference type="Rhea" id="RHEA:13065"/>
        <dbReference type="ChEBI" id="CHEBI:15377"/>
        <dbReference type="ChEBI" id="CHEBI:15378"/>
        <dbReference type="ChEBI" id="CHEBI:30616"/>
        <dbReference type="ChEBI" id="CHEBI:43474"/>
        <dbReference type="ChEBI" id="CHEBI:456216"/>
        <dbReference type="EC" id="5.6.2.3"/>
    </reaction>
</comment>
<feature type="domain" description="Helicase HerA central" evidence="5">
    <location>
        <begin position="116"/>
        <end position="324"/>
    </location>
</feature>
<dbReference type="SUPFAM" id="SSF52540">
    <property type="entry name" value="P-loop containing nucleoside triphosphate hydrolases"/>
    <property type="match status" value="1"/>
</dbReference>
<comment type="catalytic activity">
    <reaction evidence="4">
        <text>ATP + H2O = ADP + phosphate + H(+)</text>
        <dbReference type="Rhea" id="RHEA:13065"/>
        <dbReference type="ChEBI" id="CHEBI:15377"/>
        <dbReference type="ChEBI" id="CHEBI:15378"/>
        <dbReference type="ChEBI" id="CHEBI:30616"/>
        <dbReference type="ChEBI" id="CHEBI:43474"/>
        <dbReference type="ChEBI" id="CHEBI:456216"/>
        <dbReference type="EC" id="5.6.2.4"/>
    </reaction>
</comment>
<proteinExistence type="inferred from homology"/>
<reference evidence="6 7" key="1">
    <citation type="submission" date="2022-09" db="EMBL/GenBank/DDBJ databases">
        <title>Xylan utilization by haloarchaea-nanohaloarchaea associations.</title>
        <authorList>
            <person name="Yakimov M."/>
        </authorList>
    </citation>
    <scope>NUCLEOTIDE SEQUENCE [LARGE SCALE GENOMIC DNA]</scope>
    <source>
        <strain evidence="6 7">SVXNc</strain>
    </source>
</reference>
<evidence type="ECO:0000259" key="5">
    <source>
        <dbReference type="Pfam" id="PF01935"/>
    </source>
</evidence>
<dbReference type="PANTHER" id="PTHR42957">
    <property type="entry name" value="HELICASE MJ1565-RELATED"/>
    <property type="match status" value="1"/>
</dbReference>
<dbReference type="Pfam" id="PF01935">
    <property type="entry name" value="DUF87"/>
    <property type="match status" value="1"/>
</dbReference>
<keyword evidence="6" id="KW-0547">Nucleotide-binding</keyword>
<keyword evidence="6" id="KW-0067">ATP-binding</keyword>
<dbReference type="RefSeq" id="WP_347722129.1">
    <property type="nucleotide sequence ID" value="NZ_CP104395.1"/>
</dbReference>
<organism evidence="6 7">
    <name type="scientific">Candidatus Nanohalococcus occultus</name>
    <dbReference type="NCBI Taxonomy" id="2978047"/>
    <lineage>
        <taxon>Archaea</taxon>
        <taxon>Candidatus Nanohalarchaeota</taxon>
        <taxon>Candidatus Nanohalarchaeota incertae sedis</taxon>
        <taxon>Candidatus Nanohalococcus</taxon>
    </lineage>
</organism>
<dbReference type="InterPro" id="IPR027417">
    <property type="entry name" value="P-loop_NTPase"/>
</dbReference>
<gene>
    <name evidence="6" type="ORF">SVXNc_0229</name>
</gene>
<evidence type="ECO:0000256" key="2">
    <source>
        <dbReference type="ARBA" id="ARBA00034617"/>
    </source>
</evidence>
<dbReference type="GeneID" id="90589664"/>
<evidence type="ECO:0000313" key="7">
    <source>
        <dbReference type="Proteomes" id="UP001218034"/>
    </source>
</evidence>
<comment type="catalytic activity">
    <reaction evidence="2">
        <text>Couples ATP hydrolysis with the unwinding of duplex DNA by translocating in the 3'-5' direction.</text>
        <dbReference type="EC" id="5.6.2.4"/>
    </reaction>
</comment>
<comment type="similarity">
    <text evidence="1">Belongs to the HerA family.</text>
</comment>
<dbReference type="EMBL" id="CP104395">
    <property type="protein sequence ID" value="WEL19258.1"/>
    <property type="molecule type" value="Genomic_DNA"/>
</dbReference>
<dbReference type="PANTHER" id="PTHR42957:SF1">
    <property type="entry name" value="HELICASE MJ1565-RELATED"/>
    <property type="match status" value="1"/>
</dbReference>
<dbReference type="InterPro" id="IPR002789">
    <property type="entry name" value="HerA_central"/>
</dbReference>
<sequence length="635" mass="71568">MDLRRTLPDELLDRMQLGTIEGEVDTSAFKFRAVEDVGKFDFVSVKSNERWILAQVEEVTKKPDGETLAEANIIGYRDKGLTKAPRQVIEPDSIVYEADQELIAETLGLEDAGLGIGNLETNPDIDIFVDESDFYKHFAVLAQTGAGKSYLTGVLTEELLEQEFPILILDPHGEYSSLEIPNPERSEGAKGYDVREFSPNTDVNSEAMPLRFSSVNMEKKELLEVIPDSLTNSQMGVLYNALKRLREKGDDYTLNDIMDAVSQEDSTAKWNLLNSMEQIEESGLFSETPTNLKDLLEPGRATIINLKAVEPEATEMTAYLLAKRLFDLRKRDRVPPFVMLMEEAHNFAPEQGFGKALSSEILRKIASEGRKFGLGIGVVSQRPARIDKNVLSQCNTQFILRVSNPNDIKAISKSFEGVTSEVESMITSLPPGVCFVLGNEYPVMTQVRQRYSKHGGTTQTAEDYEQKITVDCYLPQEDIDTVRQKRDGDYTIAYYPLYHLETDDVEILVDGVEGDVKAERKKPSGLEKQVLEKLRNGLEKSEIVNEIDMTLTKMSSIQESLVEKGLVHEDRFEPKESVLDVDLVERDATEPELIDYKIDEKTARNHLEGAKVRKLRYPYYSSGDSVYDPILNKQL</sequence>
<accession>A0ABY8CDH9</accession>